<evidence type="ECO:0000259" key="5">
    <source>
        <dbReference type="Pfam" id="PF00753"/>
    </source>
</evidence>
<dbReference type="SUPFAM" id="SSF56281">
    <property type="entry name" value="Metallo-hydrolase/oxidoreductase"/>
    <property type="match status" value="1"/>
</dbReference>
<keyword evidence="3" id="KW-0378">Hydrolase</keyword>
<dbReference type="Pfam" id="PF00753">
    <property type="entry name" value="Lactamase_B"/>
    <property type="match status" value="1"/>
</dbReference>
<evidence type="ECO:0000256" key="2">
    <source>
        <dbReference type="ARBA" id="ARBA00022723"/>
    </source>
</evidence>
<keyword evidence="7" id="KW-1185">Reference proteome</keyword>
<feature type="domain" description="Metallo-beta-lactamase" evidence="5">
    <location>
        <begin position="87"/>
        <end position="176"/>
    </location>
</feature>
<proteinExistence type="inferred from homology"/>
<dbReference type="InterPro" id="IPR036866">
    <property type="entry name" value="RibonucZ/Hydroxyglut_hydro"/>
</dbReference>
<dbReference type="Gene3D" id="3.60.15.10">
    <property type="entry name" value="Ribonuclease Z/Hydroxyacylglutathione hydrolase-like"/>
    <property type="match status" value="1"/>
</dbReference>
<name>A0ABQ6L219_ASPOZ</name>
<comment type="caution">
    <text evidence="6">The sequence shown here is derived from an EMBL/GenBank/DDBJ whole genome shotgun (WGS) entry which is preliminary data.</text>
</comment>
<sequence length="431" mass="47896">MRSDYERDDELPAWASKLMNLTLFQNLVLRPVRQHKLISHRVMSSLILPEFKGSTVDVSIIHAGQITVPAVYILQSPIPGHDLLDIPCYSFLIENKRRKKVLFDLGPRKDWREKLPPTRSTMKTDGSLKVLGQIESARAVVKIEQDVADQLSKAKIPLESINTIIWSHHHMDHTGDPSLFPPSTELVVGPGFKLDKTTSLGYPMNADALVNDDAFLGRNLVELDFSGAVNIGGFLAIDFFQDGSLYLLRSNGHSEYLYTVMTGITNTFKIANNHISALARTSENHFILLGGDVAHHPGEYRPTEHLPLPIEIRPSPLDKVTCSASACPSYIFENISPTTAKAKGKKTKVTPFYELNAALNEDLESAEASLDKMTVFDGSANVLIIIAHDASLLDILPFFPKKITDWNVEGYKEAGAWRFLKDFSGAISRSM</sequence>
<evidence type="ECO:0000313" key="7">
    <source>
        <dbReference type="Proteomes" id="UP001165189"/>
    </source>
</evidence>
<dbReference type="PANTHER" id="PTHR42978:SF5">
    <property type="entry name" value="METALLO-BETA-LACTAMASE DOMAIN-CONTAINING PROTEIN"/>
    <property type="match status" value="1"/>
</dbReference>
<evidence type="ECO:0000256" key="4">
    <source>
        <dbReference type="ARBA" id="ARBA00022833"/>
    </source>
</evidence>
<accession>A0ABQ6L219</accession>
<dbReference type="InterPro" id="IPR051013">
    <property type="entry name" value="MBL_superfamily_lactonases"/>
</dbReference>
<keyword evidence="2" id="KW-0479">Metal-binding</keyword>
<dbReference type="Proteomes" id="UP001165189">
    <property type="component" value="Unassembled WGS sequence"/>
</dbReference>
<dbReference type="CDD" id="cd07730">
    <property type="entry name" value="metallo-hydrolase-like_MBL-fold"/>
    <property type="match status" value="1"/>
</dbReference>
<protein>
    <submittedName>
        <fullName evidence="6">Unnamed protein product</fullName>
    </submittedName>
</protein>
<dbReference type="InterPro" id="IPR001279">
    <property type="entry name" value="Metallo-B-lactamas"/>
</dbReference>
<dbReference type="EMBL" id="BSYB01000041">
    <property type="protein sequence ID" value="GMG50511.1"/>
    <property type="molecule type" value="Genomic_DNA"/>
</dbReference>
<comment type="similarity">
    <text evidence="1">Belongs to the metallo-beta-lactamase superfamily.</text>
</comment>
<organism evidence="6 7">
    <name type="scientific">Aspergillus oryzae var. brunneus</name>
    <dbReference type="NCBI Taxonomy" id="332754"/>
    <lineage>
        <taxon>Eukaryota</taxon>
        <taxon>Fungi</taxon>
        <taxon>Dikarya</taxon>
        <taxon>Ascomycota</taxon>
        <taxon>Pezizomycotina</taxon>
        <taxon>Eurotiomycetes</taxon>
        <taxon>Eurotiomycetidae</taxon>
        <taxon>Eurotiales</taxon>
        <taxon>Aspergillaceae</taxon>
        <taxon>Aspergillus</taxon>
        <taxon>Aspergillus subgen. Circumdati</taxon>
    </lineage>
</organism>
<dbReference type="PANTHER" id="PTHR42978">
    <property type="entry name" value="QUORUM-QUENCHING LACTONASE YTNP-RELATED-RELATED"/>
    <property type="match status" value="1"/>
</dbReference>
<evidence type="ECO:0000256" key="1">
    <source>
        <dbReference type="ARBA" id="ARBA00007749"/>
    </source>
</evidence>
<evidence type="ECO:0000313" key="6">
    <source>
        <dbReference type="EMBL" id="GMG50511.1"/>
    </source>
</evidence>
<keyword evidence="4" id="KW-0862">Zinc</keyword>
<gene>
    <name evidence="6" type="ORF">Aory05_000901700</name>
</gene>
<reference evidence="6" key="1">
    <citation type="submission" date="2023-04" db="EMBL/GenBank/DDBJ databases">
        <title>Aspergillus oryzae var. brunneus NBRC 4377.</title>
        <authorList>
            <person name="Ichikawa N."/>
            <person name="Sato H."/>
            <person name="Tonouchi N."/>
        </authorList>
    </citation>
    <scope>NUCLEOTIDE SEQUENCE</scope>
    <source>
        <strain evidence="6">NBRC 4377</strain>
    </source>
</reference>
<evidence type="ECO:0000256" key="3">
    <source>
        <dbReference type="ARBA" id="ARBA00022801"/>
    </source>
</evidence>